<feature type="domain" description="CBS" evidence="11">
    <location>
        <begin position="220"/>
        <end position="280"/>
    </location>
</feature>
<name>A0A2L0UE26_9MICC</name>
<dbReference type="SUPFAM" id="SSF54631">
    <property type="entry name" value="CBS-domain pair"/>
    <property type="match status" value="1"/>
</dbReference>
<evidence type="ECO:0000256" key="8">
    <source>
        <dbReference type="PROSITE-ProRule" id="PRU01193"/>
    </source>
</evidence>
<evidence type="ECO:0000256" key="2">
    <source>
        <dbReference type="ARBA" id="ARBA00022475"/>
    </source>
</evidence>
<dbReference type="PANTHER" id="PTHR43099">
    <property type="entry name" value="UPF0053 PROTEIN YRKA"/>
    <property type="match status" value="1"/>
</dbReference>
<evidence type="ECO:0000256" key="10">
    <source>
        <dbReference type="SAM" id="Phobius"/>
    </source>
</evidence>
<dbReference type="SMART" id="SM00116">
    <property type="entry name" value="CBS"/>
    <property type="match status" value="2"/>
</dbReference>
<dbReference type="InterPro" id="IPR002550">
    <property type="entry name" value="CNNM"/>
</dbReference>
<protein>
    <recommendedName>
        <fullName evidence="15">HlyC/CorC family transporter</fullName>
    </recommendedName>
</protein>
<dbReference type="CDD" id="cd04590">
    <property type="entry name" value="CBS_pair_CorC_HlyC_assoc"/>
    <property type="match status" value="1"/>
</dbReference>
<evidence type="ECO:0000256" key="9">
    <source>
        <dbReference type="SAM" id="MobiDB-lite"/>
    </source>
</evidence>
<evidence type="ECO:0000256" key="6">
    <source>
        <dbReference type="ARBA" id="ARBA00023136"/>
    </source>
</evidence>
<dbReference type="InterPro" id="IPR046342">
    <property type="entry name" value="CBS_dom_sf"/>
</dbReference>
<dbReference type="PROSITE" id="PS51846">
    <property type="entry name" value="CNNM"/>
    <property type="match status" value="1"/>
</dbReference>
<feature type="transmembrane region" description="Helical" evidence="10">
    <location>
        <begin position="56"/>
        <end position="78"/>
    </location>
</feature>
<feature type="transmembrane region" description="Helical" evidence="10">
    <location>
        <begin position="98"/>
        <end position="119"/>
    </location>
</feature>
<dbReference type="EMBL" id="CP024915">
    <property type="protein sequence ID" value="AUZ87479.1"/>
    <property type="molecule type" value="Genomic_DNA"/>
</dbReference>
<keyword evidence="6 8" id="KW-0472">Membrane</keyword>
<dbReference type="GO" id="GO:0005886">
    <property type="term" value="C:plasma membrane"/>
    <property type="evidence" value="ECO:0007669"/>
    <property type="project" value="UniProtKB-SubCell"/>
</dbReference>
<dbReference type="Pfam" id="PF01595">
    <property type="entry name" value="CNNM"/>
    <property type="match status" value="1"/>
</dbReference>
<proteinExistence type="predicted"/>
<evidence type="ECO:0000256" key="5">
    <source>
        <dbReference type="ARBA" id="ARBA00022989"/>
    </source>
</evidence>
<evidence type="ECO:0008006" key="15">
    <source>
        <dbReference type="Google" id="ProtNLM"/>
    </source>
</evidence>
<dbReference type="Gene3D" id="3.10.580.10">
    <property type="entry name" value="CBS-domain"/>
    <property type="match status" value="1"/>
</dbReference>
<comment type="subcellular location">
    <subcellularLocation>
        <location evidence="1">Cell membrane</location>
        <topology evidence="1">Multi-pass membrane protein</topology>
    </subcellularLocation>
</comment>
<evidence type="ECO:0000256" key="1">
    <source>
        <dbReference type="ARBA" id="ARBA00004651"/>
    </source>
</evidence>
<feature type="transmembrane region" description="Helical" evidence="10">
    <location>
        <begin position="6"/>
        <end position="27"/>
    </location>
</feature>
<keyword evidence="5 8" id="KW-1133">Transmembrane helix</keyword>
<organism evidence="13 14">
    <name type="scientific">Arthrobacter agilis</name>
    <dbReference type="NCBI Taxonomy" id="37921"/>
    <lineage>
        <taxon>Bacteria</taxon>
        <taxon>Bacillati</taxon>
        <taxon>Actinomycetota</taxon>
        <taxon>Actinomycetes</taxon>
        <taxon>Micrococcales</taxon>
        <taxon>Micrococcaceae</taxon>
        <taxon>Arthrobacter</taxon>
    </lineage>
</organism>
<keyword evidence="7" id="KW-0129">CBS domain</keyword>
<dbReference type="RefSeq" id="WP_133080876.1">
    <property type="nucleotide sequence ID" value="NZ_CP024915.1"/>
</dbReference>
<keyword evidence="4" id="KW-0677">Repeat</keyword>
<evidence type="ECO:0000256" key="7">
    <source>
        <dbReference type="PROSITE-ProRule" id="PRU00703"/>
    </source>
</evidence>
<dbReference type="Pfam" id="PF00571">
    <property type="entry name" value="CBS"/>
    <property type="match status" value="1"/>
</dbReference>
<feature type="region of interest" description="Disordered" evidence="9">
    <location>
        <begin position="342"/>
        <end position="362"/>
    </location>
</feature>
<evidence type="ECO:0000313" key="14">
    <source>
        <dbReference type="Proteomes" id="UP000239187"/>
    </source>
</evidence>
<dbReference type="AlphaFoldDB" id="A0A2L0UE26"/>
<reference evidence="13 14" key="1">
    <citation type="submission" date="2017-11" db="EMBL/GenBank/DDBJ databases">
        <title>Draft genome of Arthrobacter agilis strain UMCV2, a plant growth-promoting rhizobacterium and biocontrol capacity of phytopathogenic fungi.</title>
        <authorList>
            <person name="Martinez-Camara R."/>
            <person name="Santoyo G."/>
            <person name="Moreno-Hagelsieb G."/>
            <person name="Valencia-Cantero E."/>
        </authorList>
    </citation>
    <scope>NUCLEOTIDE SEQUENCE [LARGE SCALE GENOMIC DNA]</scope>
    <source>
        <strain evidence="13 14">UMCV2</strain>
    </source>
</reference>
<dbReference type="InterPro" id="IPR044751">
    <property type="entry name" value="Ion_transp-like_CBS"/>
</dbReference>
<dbReference type="PANTHER" id="PTHR43099:SF5">
    <property type="entry name" value="HLYC_CORC FAMILY TRANSPORTER"/>
    <property type="match status" value="1"/>
</dbReference>
<evidence type="ECO:0000256" key="3">
    <source>
        <dbReference type="ARBA" id="ARBA00022692"/>
    </source>
</evidence>
<dbReference type="PROSITE" id="PS51371">
    <property type="entry name" value="CBS"/>
    <property type="match status" value="1"/>
</dbReference>
<dbReference type="Proteomes" id="UP000239187">
    <property type="component" value="Chromosome"/>
</dbReference>
<gene>
    <name evidence="13" type="ORF">CVO76_07430</name>
</gene>
<evidence type="ECO:0000256" key="4">
    <source>
        <dbReference type="ARBA" id="ARBA00022737"/>
    </source>
</evidence>
<keyword evidence="3 8" id="KW-0812">Transmembrane</keyword>
<keyword evidence="2" id="KW-1003">Cell membrane</keyword>
<dbReference type="InterPro" id="IPR000644">
    <property type="entry name" value="CBS_dom"/>
</dbReference>
<feature type="domain" description="CNNM transmembrane" evidence="12">
    <location>
        <begin position="1"/>
        <end position="202"/>
    </location>
</feature>
<evidence type="ECO:0000259" key="11">
    <source>
        <dbReference type="PROSITE" id="PS51371"/>
    </source>
</evidence>
<dbReference type="InterPro" id="IPR051676">
    <property type="entry name" value="UPF0053_domain"/>
</dbReference>
<evidence type="ECO:0000313" key="13">
    <source>
        <dbReference type="EMBL" id="AUZ87479.1"/>
    </source>
</evidence>
<accession>A0A2L0UE26</accession>
<sequence length="362" mass="39209">MSDWVGIVWLVVLLMGNAFFVASEFAIMSARRSQIEPLADEGSKRARTTIWAMEHVSLMLACSQLGITVCSLLILQVAEPAIHHLFVVPFEALGVPEGLADGVAFALALVLVTFLHVTFGEMVPKNISVSVADKAALLLAPPLVMIARVVNPVISSLNWAANHILRALRVEPKDEVSSTYTLEEVQSIVEESTKSGLVDDESGLITGALEFSGQTAETTMVPLGELVTVRTDATPEDFERAVGRTGFSRFVLVDENGNLTGYMHLKDIMSMPQAMYRRPITENKVRTLANLSLGDEIEDALTVMQRTGSHLARVLGPDGSTRGVLFLEDVIEQLVGEIRDATQNQGARRTGEGIGGTETPVR</sequence>
<evidence type="ECO:0000259" key="12">
    <source>
        <dbReference type="PROSITE" id="PS51846"/>
    </source>
</evidence>